<reference evidence="1" key="1">
    <citation type="submission" date="2020-11" db="EMBL/GenBank/DDBJ databases">
        <authorList>
            <consortium name="DOE Joint Genome Institute"/>
            <person name="Ahrendt S."/>
            <person name="Riley R."/>
            <person name="Andreopoulos W."/>
            <person name="Labutti K."/>
            <person name="Pangilinan J."/>
            <person name="Ruiz-Duenas F.J."/>
            <person name="Barrasa J.M."/>
            <person name="Sanchez-Garcia M."/>
            <person name="Camarero S."/>
            <person name="Miyauchi S."/>
            <person name="Serrano A."/>
            <person name="Linde D."/>
            <person name="Babiker R."/>
            <person name="Drula E."/>
            <person name="Ayuso-Fernandez I."/>
            <person name="Pacheco R."/>
            <person name="Padilla G."/>
            <person name="Ferreira P."/>
            <person name="Barriuso J."/>
            <person name="Kellner H."/>
            <person name="Castanera R."/>
            <person name="Alfaro M."/>
            <person name="Ramirez L."/>
            <person name="Pisabarro A.G."/>
            <person name="Kuo A."/>
            <person name="Tritt A."/>
            <person name="Lipzen A."/>
            <person name="He G."/>
            <person name="Yan M."/>
            <person name="Ng V."/>
            <person name="Cullen D."/>
            <person name="Martin F."/>
            <person name="Rosso M.-N."/>
            <person name="Henrissat B."/>
            <person name="Hibbett D."/>
            <person name="Martinez A.T."/>
            <person name="Grigoriev I.V."/>
        </authorList>
    </citation>
    <scope>NUCLEOTIDE SEQUENCE</scope>
    <source>
        <strain evidence="1">AH 40177</strain>
    </source>
</reference>
<evidence type="ECO:0000313" key="2">
    <source>
        <dbReference type="Proteomes" id="UP000772434"/>
    </source>
</evidence>
<comment type="caution">
    <text evidence="1">The sequence shown here is derived from an EMBL/GenBank/DDBJ whole genome shotgun (WGS) entry which is preliminary data.</text>
</comment>
<organism evidence="1 2">
    <name type="scientific">Rhodocollybia butyracea</name>
    <dbReference type="NCBI Taxonomy" id="206335"/>
    <lineage>
        <taxon>Eukaryota</taxon>
        <taxon>Fungi</taxon>
        <taxon>Dikarya</taxon>
        <taxon>Basidiomycota</taxon>
        <taxon>Agaricomycotina</taxon>
        <taxon>Agaricomycetes</taxon>
        <taxon>Agaricomycetidae</taxon>
        <taxon>Agaricales</taxon>
        <taxon>Marasmiineae</taxon>
        <taxon>Omphalotaceae</taxon>
        <taxon>Rhodocollybia</taxon>
    </lineage>
</organism>
<dbReference type="AlphaFoldDB" id="A0A9P5U7W2"/>
<accession>A0A9P5U7W2</accession>
<gene>
    <name evidence="1" type="ORF">BDP27DRAFT_740514</name>
</gene>
<keyword evidence="2" id="KW-1185">Reference proteome</keyword>
<dbReference type="Proteomes" id="UP000772434">
    <property type="component" value="Unassembled WGS sequence"/>
</dbReference>
<name>A0A9P5U7W2_9AGAR</name>
<dbReference type="EMBL" id="JADNRY010000053">
    <property type="protein sequence ID" value="KAF9069272.1"/>
    <property type="molecule type" value="Genomic_DNA"/>
</dbReference>
<protein>
    <submittedName>
        <fullName evidence="1">Uncharacterized protein</fullName>
    </submittedName>
</protein>
<proteinExistence type="predicted"/>
<sequence>MTNVELEAVIKRLSRWTQVPDLGPLHQRNAQSASSLYNGHLPGTLQPKHITLAEPPQSIQQLVQPLLLRKNTKEFLLGQSGEDLGAQWLIILERVWLIMVFHGVVDAQRRVLEVVGEVAAFFLFPDLTKSQAESLGTKWRPVTPYSSTDLGSSLDADIVVGLPKVGHLKILLDLLPNREDSKVLSKFSMISSRVSRVHTHRGMQQHRGYTMSPYIFAPRPFN</sequence>
<evidence type="ECO:0000313" key="1">
    <source>
        <dbReference type="EMBL" id="KAF9069272.1"/>
    </source>
</evidence>